<keyword evidence="2" id="KW-1185">Reference proteome</keyword>
<accession>A0A563VSG0</accession>
<dbReference type="EMBL" id="CAACVJ010000180">
    <property type="protein sequence ID" value="VEP14390.1"/>
    <property type="molecule type" value="Genomic_DNA"/>
</dbReference>
<dbReference type="Proteomes" id="UP000320055">
    <property type="component" value="Unassembled WGS sequence"/>
</dbReference>
<reference evidence="1 2" key="1">
    <citation type="submission" date="2019-01" db="EMBL/GenBank/DDBJ databases">
        <authorList>
            <person name="Brito A."/>
        </authorList>
    </citation>
    <scope>NUCLEOTIDE SEQUENCE [LARGE SCALE GENOMIC DNA]</scope>
    <source>
        <strain evidence="1">1</strain>
    </source>
</reference>
<organism evidence="1 2">
    <name type="scientific">Hyella patelloides LEGE 07179</name>
    <dbReference type="NCBI Taxonomy" id="945734"/>
    <lineage>
        <taxon>Bacteria</taxon>
        <taxon>Bacillati</taxon>
        <taxon>Cyanobacteriota</taxon>
        <taxon>Cyanophyceae</taxon>
        <taxon>Pleurocapsales</taxon>
        <taxon>Hyellaceae</taxon>
        <taxon>Hyella</taxon>
    </lineage>
</organism>
<proteinExistence type="predicted"/>
<evidence type="ECO:0000313" key="2">
    <source>
        <dbReference type="Proteomes" id="UP000320055"/>
    </source>
</evidence>
<gene>
    <name evidence="1" type="ORF">H1P_2600002</name>
</gene>
<sequence>MYGDRASELCKLNVDRLIEVIAVHQTVRSMQALHWGVNDPASHQVG</sequence>
<dbReference type="RefSeq" id="WP_186376148.1">
    <property type="nucleotide sequence ID" value="NZ_LR214003.1"/>
</dbReference>
<evidence type="ECO:0000313" key="1">
    <source>
        <dbReference type="EMBL" id="VEP14390.1"/>
    </source>
</evidence>
<name>A0A563VSG0_9CYAN</name>
<dbReference type="AlphaFoldDB" id="A0A563VSG0"/>
<protein>
    <submittedName>
        <fullName evidence="1">Uncharacterized protein</fullName>
    </submittedName>
</protein>